<dbReference type="PANTHER" id="PTHR15959:SF0">
    <property type="entry name" value="SYNTAXIN-18"/>
    <property type="match status" value="1"/>
</dbReference>
<keyword evidence="6 10" id="KW-1133">Transmembrane helix</keyword>
<keyword evidence="13" id="KW-1185">Reference proteome</keyword>
<evidence type="ECO:0000256" key="7">
    <source>
        <dbReference type="ARBA" id="ARBA00023054"/>
    </source>
</evidence>
<evidence type="ECO:0000313" key="13">
    <source>
        <dbReference type="Proteomes" id="UP000092321"/>
    </source>
</evidence>
<comment type="subcellular location">
    <subcellularLocation>
        <location evidence="1">Membrane</location>
        <topology evidence="1">Single-pass type IV membrane protein</topology>
    </subcellularLocation>
</comment>
<keyword evidence="7 9" id="KW-0175">Coiled coil</keyword>
<keyword evidence="3" id="KW-0813">Transport</keyword>
<accession>A0A1B7TD18</accession>
<evidence type="ECO:0000256" key="9">
    <source>
        <dbReference type="SAM" id="Coils"/>
    </source>
</evidence>
<dbReference type="InterPro" id="IPR000727">
    <property type="entry name" value="T_SNARE_dom"/>
</dbReference>
<dbReference type="EMBL" id="LXPE01000015">
    <property type="protein sequence ID" value="OBA26608.1"/>
    <property type="molecule type" value="Genomic_DNA"/>
</dbReference>
<gene>
    <name evidence="12" type="ORF">HANVADRAFT_52924</name>
</gene>
<organism evidence="12 13">
    <name type="scientific">Hanseniaspora valbyensis NRRL Y-1626</name>
    <dbReference type="NCBI Taxonomy" id="766949"/>
    <lineage>
        <taxon>Eukaryota</taxon>
        <taxon>Fungi</taxon>
        <taxon>Dikarya</taxon>
        <taxon>Ascomycota</taxon>
        <taxon>Saccharomycotina</taxon>
        <taxon>Saccharomycetes</taxon>
        <taxon>Saccharomycodales</taxon>
        <taxon>Saccharomycodaceae</taxon>
        <taxon>Hanseniaspora</taxon>
    </lineage>
</organism>
<proteinExistence type="inferred from homology"/>
<dbReference type="AlphaFoldDB" id="A0A1B7TD18"/>
<evidence type="ECO:0000256" key="3">
    <source>
        <dbReference type="ARBA" id="ARBA00022448"/>
    </source>
</evidence>
<keyword evidence="4 10" id="KW-0812">Transmembrane</keyword>
<dbReference type="GO" id="GO:0031201">
    <property type="term" value="C:SNARE complex"/>
    <property type="evidence" value="ECO:0007669"/>
    <property type="project" value="TreeGrafter"/>
</dbReference>
<dbReference type="GO" id="GO:0006890">
    <property type="term" value="P:retrograde vesicle-mediated transport, Golgi to endoplasmic reticulum"/>
    <property type="evidence" value="ECO:0007669"/>
    <property type="project" value="TreeGrafter"/>
</dbReference>
<dbReference type="GO" id="GO:0015031">
    <property type="term" value="P:protein transport"/>
    <property type="evidence" value="ECO:0007669"/>
    <property type="project" value="UniProtKB-KW"/>
</dbReference>
<evidence type="ECO:0000256" key="5">
    <source>
        <dbReference type="ARBA" id="ARBA00022927"/>
    </source>
</evidence>
<evidence type="ECO:0000313" key="12">
    <source>
        <dbReference type="EMBL" id="OBA26608.1"/>
    </source>
</evidence>
<comment type="caution">
    <text evidence="12">The sequence shown here is derived from an EMBL/GenBank/DDBJ whole genome shotgun (WGS) entry which is preliminary data.</text>
</comment>
<feature type="coiled-coil region" evidence="9">
    <location>
        <begin position="237"/>
        <end position="279"/>
    </location>
</feature>
<dbReference type="Proteomes" id="UP000092321">
    <property type="component" value="Unassembled WGS sequence"/>
</dbReference>
<feature type="non-terminal residue" evidence="12">
    <location>
        <position position="360"/>
    </location>
</feature>
<evidence type="ECO:0000256" key="2">
    <source>
        <dbReference type="ARBA" id="ARBA00009063"/>
    </source>
</evidence>
<evidence type="ECO:0000256" key="6">
    <source>
        <dbReference type="ARBA" id="ARBA00022989"/>
    </source>
</evidence>
<dbReference type="Pfam" id="PF10496">
    <property type="entry name" value="Syntaxin-18_N"/>
    <property type="match status" value="1"/>
</dbReference>
<dbReference type="PROSITE" id="PS50192">
    <property type="entry name" value="T_SNARE"/>
    <property type="match status" value="1"/>
</dbReference>
<evidence type="ECO:0000256" key="10">
    <source>
        <dbReference type="SAM" id="Phobius"/>
    </source>
</evidence>
<dbReference type="PANTHER" id="PTHR15959">
    <property type="entry name" value="SYNTAXIN-18"/>
    <property type="match status" value="1"/>
</dbReference>
<dbReference type="InterPro" id="IPR019529">
    <property type="entry name" value="Syntaxin-18_N"/>
</dbReference>
<evidence type="ECO:0000256" key="1">
    <source>
        <dbReference type="ARBA" id="ARBA00004211"/>
    </source>
</evidence>
<feature type="domain" description="T-SNARE coiled-coil homology" evidence="11">
    <location>
        <begin position="270"/>
        <end position="332"/>
    </location>
</feature>
<evidence type="ECO:0000256" key="4">
    <source>
        <dbReference type="ARBA" id="ARBA00022692"/>
    </source>
</evidence>
<name>A0A1B7TD18_9ASCO</name>
<keyword evidence="5" id="KW-0653">Protein transport</keyword>
<evidence type="ECO:0000256" key="8">
    <source>
        <dbReference type="ARBA" id="ARBA00023136"/>
    </source>
</evidence>
<protein>
    <recommendedName>
        <fullName evidence="11">t-SNARE coiled-coil homology domain-containing protein</fullName>
    </recommendedName>
</protein>
<keyword evidence="8 10" id="KW-0472">Membrane</keyword>
<feature type="transmembrane region" description="Helical" evidence="10">
    <location>
        <begin position="336"/>
        <end position="357"/>
    </location>
</feature>
<evidence type="ECO:0000259" key="11">
    <source>
        <dbReference type="PROSITE" id="PS50192"/>
    </source>
</evidence>
<comment type="similarity">
    <text evidence="2">Belongs to the syntaxin family.</text>
</comment>
<sequence>MSDLTGIFKQICTSSLKESNYTPPSSIKPKRHIFNDTFQDECYSLKKHLKELEKLIKDIHPLYLSNNKQLMSNMEIKQFDDDVKIQLKDFTNKYSFLNQYELKRYNTLTENKANFKLNNFINKAKQRIINHQEKDNSKNGSYEEQVFLSNYRQGCLAFLNLKIVEISEMFADLQKEKFLKEQKLNDLDFNMIHEQIKNSNYNNNNKTYSRSQSSLLEDAAVENIDKVTYTTGYNTNNEARENEAIEYQETLQKLTQDQVQELQVENDNILHEKDHQLNELNEISTKLFEISSLTNELNLQLSQQSQNINLILDNQDSINLELKQANRQLNSKSGKMNFSAVMVSYMAIIIGIIILFLDYI</sequence>
<reference evidence="13" key="1">
    <citation type="journal article" date="2016" name="Proc. Natl. Acad. Sci. U.S.A.">
        <title>Comparative genomics of biotechnologically important yeasts.</title>
        <authorList>
            <person name="Riley R."/>
            <person name="Haridas S."/>
            <person name="Wolfe K.H."/>
            <person name="Lopes M.R."/>
            <person name="Hittinger C.T."/>
            <person name="Goeker M."/>
            <person name="Salamov A.A."/>
            <person name="Wisecaver J.H."/>
            <person name="Long T.M."/>
            <person name="Calvey C.H."/>
            <person name="Aerts A.L."/>
            <person name="Barry K.W."/>
            <person name="Choi C."/>
            <person name="Clum A."/>
            <person name="Coughlan A.Y."/>
            <person name="Deshpande S."/>
            <person name="Douglass A.P."/>
            <person name="Hanson S.J."/>
            <person name="Klenk H.-P."/>
            <person name="LaButti K.M."/>
            <person name="Lapidus A."/>
            <person name="Lindquist E.A."/>
            <person name="Lipzen A.M."/>
            <person name="Meier-Kolthoff J.P."/>
            <person name="Ohm R.A."/>
            <person name="Otillar R.P."/>
            <person name="Pangilinan J.L."/>
            <person name="Peng Y."/>
            <person name="Rokas A."/>
            <person name="Rosa C.A."/>
            <person name="Scheuner C."/>
            <person name="Sibirny A.A."/>
            <person name="Slot J.C."/>
            <person name="Stielow J.B."/>
            <person name="Sun H."/>
            <person name="Kurtzman C.P."/>
            <person name="Blackwell M."/>
            <person name="Grigoriev I.V."/>
            <person name="Jeffries T.W."/>
        </authorList>
    </citation>
    <scope>NUCLEOTIDE SEQUENCE [LARGE SCALE GENOMIC DNA]</scope>
    <source>
        <strain evidence="13">NRRL Y-1626</strain>
    </source>
</reference>
<dbReference type="GO" id="GO:0005783">
    <property type="term" value="C:endoplasmic reticulum"/>
    <property type="evidence" value="ECO:0007669"/>
    <property type="project" value="TreeGrafter"/>
</dbReference>
<dbReference type="OrthoDB" id="342981at2759"/>